<dbReference type="GO" id="GO:0010181">
    <property type="term" value="F:FMN binding"/>
    <property type="evidence" value="ECO:0007669"/>
    <property type="project" value="InterPro"/>
</dbReference>
<dbReference type="GO" id="GO:0003677">
    <property type="term" value="F:DNA binding"/>
    <property type="evidence" value="ECO:0007669"/>
    <property type="project" value="InterPro"/>
</dbReference>
<keyword evidence="2" id="KW-1003">Cell membrane</keyword>
<dbReference type="OrthoDB" id="9806398at2"/>
<keyword evidence="7" id="KW-1185">Reference proteome</keyword>
<evidence type="ECO:0000256" key="3">
    <source>
        <dbReference type="ARBA" id="ARBA00023136"/>
    </source>
</evidence>
<proteinExistence type="predicted"/>
<feature type="transmembrane region" description="Helical" evidence="4">
    <location>
        <begin position="561"/>
        <end position="579"/>
    </location>
</feature>
<evidence type="ECO:0000256" key="4">
    <source>
        <dbReference type="SAM" id="Phobius"/>
    </source>
</evidence>
<keyword evidence="4" id="KW-0812">Transmembrane</keyword>
<evidence type="ECO:0000256" key="2">
    <source>
        <dbReference type="ARBA" id="ARBA00022475"/>
    </source>
</evidence>
<dbReference type="PANTHER" id="PTHR30224">
    <property type="entry name" value="ELECTRON TRANSPORT PROTEIN"/>
    <property type="match status" value="1"/>
</dbReference>
<protein>
    <submittedName>
        <fullName evidence="6">4Fe-4S binding protein</fullName>
    </submittedName>
</protein>
<dbReference type="SUPFAM" id="SSF54862">
    <property type="entry name" value="4Fe-4S ferredoxins"/>
    <property type="match status" value="1"/>
</dbReference>
<name>A0A3A3FL56_9BURK</name>
<evidence type="ECO:0000313" key="6">
    <source>
        <dbReference type="EMBL" id="RJF96268.1"/>
    </source>
</evidence>
<dbReference type="AlphaFoldDB" id="A0A3A3FL56"/>
<evidence type="ECO:0000259" key="5">
    <source>
        <dbReference type="SMART" id="SM00900"/>
    </source>
</evidence>
<feature type="transmembrane region" description="Helical" evidence="4">
    <location>
        <begin position="414"/>
        <end position="433"/>
    </location>
</feature>
<dbReference type="InterPro" id="IPR011399">
    <property type="entry name" value="NosR"/>
</dbReference>
<dbReference type="Proteomes" id="UP000265955">
    <property type="component" value="Unassembled WGS sequence"/>
</dbReference>
<dbReference type="Pfam" id="PF12801">
    <property type="entry name" value="Fer4_5"/>
    <property type="match status" value="2"/>
</dbReference>
<feature type="domain" description="FMN-binding" evidence="5">
    <location>
        <begin position="53"/>
        <end position="152"/>
    </location>
</feature>
<dbReference type="InterPro" id="IPR052378">
    <property type="entry name" value="NosR_regulator"/>
</dbReference>
<dbReference type="PANTHER" id="PTHR30224:SF4">
    <property type="entry name" value="ELECTRON TRANSPORT PROTEIN YCCM-RELATED"/>
    <property type="match status" value="1"/>
</dbReference>
<dbReference type="GO" id="GO:0005886">
    <property type="term" value="C:plasma membrane"/>
    <property type="evidence" value="ECO:0007669"/>
    <property type="project" value="UniProtKB-SubCell"/>
</dbReference>
<dbReference type="InterPro" id="IPR007329">
    <property type="entry name" value="FMN-bd"/>
</dbReference>
<dbReference type="PIRSF" id="PIRSF036354">
    <property type="entry name" value="NosR"/>
    <property type="match status" value="1"/>
</dbReference>
<feature type="transmembrane region" description="Helical" evidence="4">
    <location>
        <begin position="521"/>
        <end position="541"/>
    </location>
</feature>
<dbReference type="EMBL" id="QYUO01000002">
    <property type="protein sequence ID" value="RJF96268.1"/>
    <property type="molecule type" value="Genomic_DNA"/>
</dbReference>
<comment type="caution">
    <text evidence="6">The sequence shown here is derived from an EMBL/GenBank/DDBJ whole genome shotgun (WGS) entry which is preliminary data.</text>
</comment>
<dbReference type="GO" id="GO:0045893">
    <property type="term" value="P:positive regulation of DNA-templated transcription"/>
    <property type="evidence" value="ECO:0007669"/>
    <property type="project" value="InterPro"/>
</dbReference>
<accession>A0A3A3FL56</accession>
<gene>
    <name evidence="6" type="ORF">D3871_17560</name>
</gene>
<feature type="transmembrane region" description="Helical" evidence="4">
    <location>
        <begin position="384"/>
        <end position="402"/>
    </location>
</feature>
<comment type="subcellular location">
    <subcellularLocation>
        <location evidence="1">Cell membrane</location>
    </subcellularLocation>
</comment>
<evidence type="ECO:0000256" key="1">
    <source>
        <dbReference type="ARBA" id="ARBA00004236"/>
    </source>
</evidence>
<feature type="transmembrane region" description="Helical" evidence="4">
    <location>
        <begin position="465"/>
        <end position="493"/>
    </location>
</feature>
<reference evidence="7" key="1">
    <citation type="submission" date="2018-09" db="EMBL/GenBank/DDBJ databases">
        <authorList>
            <person name="Zhu H."/>
        </authorList>
    </citation>
    <scope>NUCLEOTIDE SEQUENCE [LARGE SCALE GENOMIC DNA]</scope>
    <source>
        <strain evidence="7">K1R23-30</strain>
    </source>
</reference>
<dbReference type="InterPro" id="IPR017896">
    <property type="entry name" value="4Fe4S_Fe-S-bd"/>
</dbReference>
<keyword evidence="4" id="KW-1133">Transmembrane helix</keyword>
<dbReference type="SMART" id="SM00900">
    <property type="entry name" value="FMN_bind"/>
    <property type="match status" value="1"/>
</dbReference>
<keyword evidence="3 4" id="KW-0472">Membrane</keyword>
<evidence type="ECO:0000313" key="7">
    <source>
        <dbReference type="Proteomes" id="UP000265955"/>
    </source>
</evidence>
<sequence length="672" mass="74641">MTHAQLEQKFPAPLMIGQKDTTVPVWPVFKQNATANELVGYLFESIDFASVPGFSGTPVNLLVALDARGVFMDVQVISHHEPVFLEGLGEGPLHKFVNQYRGISLKQNVAIDTAPRDRADKSGGNVHIDGVAKATASVRIINQSLLSAALKVARKKLGYAGTRDPDQIARIREELAESLDIRALTANGLFKRVVFSNGDVENGFAGTAGAGLDAEALARPDDAFIELQVGLVSVPSIGRSLLDDASWQRLKGRLEEGDHAVLVWWNGRYGPVSGSFVAGTVPDRLILSQEGLPIEMRDLNLDLKLRDADALPPASMKVFRIISQAGLDPAQALDLSLRVTRLKGMIYPERIGQDFAMRYRLPERFYIVPAGDNKSWLPVWKQRWWELAIVLAGLIVLFLALARQKSLAQDGRRFGWFRTAYLGFTLFFLGWFAQGQLSIVNITGVIQAIKDGRGLDFMLYDPVSIVLWCGVLVSLLIWGRGTFCGWLCPFGALQEFAARLGKWLKLPQIRVRAALDARLKLLKYLVLAVILGSVFVAPSLTDKLAEVEPFKTVITLNFVRSWPFVLYAAGLLLASAVCYKFFCRYLCPFGAGLAVLGRFRLLAWLPRRAQCGQPCQTCRYRCDYEAIRPDGTIRYDECFQCMDCVVIYQSDEKCAPLILEKKRRVPISIRAA</sequence>
<organism evidence="6 7">
    <name type="scientific">Noviherbaspirillum saxi</name>
    <dbReference type="NCBI Taxonomy" id="2320863"/>
    <lineage>
        <taxon>Bacteria</taxon>
        <taxon>Pseudomonadati</taxon>
        <taxon>Pseudomonadota</taxon>
        <taxon>Betaproteobacteria</taxon>
        <taxon>Burkholderiales</taxon>
        <taxon>Oxalobacteraceae</taxon>
        <taxon>Noviherbaspirillum</taxon>
    </lineage>
</organism>